<dbReference type="PANTHER" id="PTHR22943:SF251">
    <property type="entry name" value="SEVEN TM RECEPTOR"/>
    <property type="match status" value="1"/>
</dbReference>
<dbReference type="GO" id="GO:0042048">
    <property type="term" value="P:olfactory behavior"/>
    <property type="evidence" value="ECO:0007669"/>
    <property type="project" value="TreeGrafter"/>
</dbReference>
<proteinExistence type="predicted"/>
<reference evidence="3" key="1">
    <citation type="submission" date="2016-11" db="UniProtKB">
        <authorList>
            <consortium name="WormBaseParasite"/>
        </authorList>
    </citation>
    <scope>IDENTIFICATION</scope>
</reference>
<evidence type="ECO:0000256" key="1">
    <source>
        <dbReference type="SAM" id="Phobius"/>
    </source>
</evidence>
<dbReference type="GO" id="GO:0038022">
    <property type="term" value="F:G protein-coupled olfactory receptor activity"/>
    <property type="evidence" value="ECO:0007669"/>
    <property type="project" value="TreeGrafter"/>
</dbReference>
<dbReference type="WBParaSite" id="Csp11.Scaffold579.g4519.t1">
    <property type="protein sequence ID" value="Csp11.Scaffold579.g4519.t1"/>
    <property type="gene ID" value="Csp11.Scaffold579.g4519"/>
</dbReference>
<dbReference type="PANTHER" id="PTHR22943">
    <property type="entry name" value="7-TRANSMEMBRANE DOMAIN RECEPTOR C.ELEGANS"/>
    <property type="match status" value="1"/>
</dbReference>
<organism evidence="2 3">
    <name type="scientific">Caenorhabditis tropicalis</name>
    <dbReference type="NCBI Taxonomy" id="1561998"/>
    <lineage>
        <taxon>Eukaryota</taxon>
        <taxon>Metazoa</taxon>
        <taxon>Ecdysozoa</taxon>
        <taxon>Nematoda</taxon>
        <taxon>Chromadorea</taxon>
        <taxon>Rhabditida</taxon>
        <taxon>Rhabditina</taxon>
        <taxon>Rhabditomorpha</taxon>
        <taxon>Rhabditoidea</taxon>
        <taxon>Rhabditidae</taxon>
        <taxon>Peloderinae</taxon>
        <taxon>Caenorhabditis</taxon>
    </lineage>
</organism>
<feature type="transmembrane region" description="Helical" evidence="1">
    <location>
        <begin position="43"/>
        <end position="62"/>
    </location>
</feature>
<name>A0A1I7TC74_9PELO</name>
<evidence type="ECO:0000313" key="2">
    <source>
        <dbReference type="Proteomes" id="UP000095282"/>
    </source>
</evidence>
<dbReference type="GO" id="GO:0005886">
    <property type="term" value="C:plasma membrane"/>
    <property type="evidence" value="ECO:0007669"/>
    <property type="project" value="TreeGrafter"/>
</dbReference>
<feature type="transmembrane region" description="Helical" evidence="1">
    <location>
        <begin position="12"/>
        <end position="31"/>
    </location>
</feature>
<protein>
    <submittedName>
        <fullName evidence="3">G_PROTEIN_RECEP_F1_2 domain-containing protein</fullName>
    </submittedName>
</protein>
<keyword evidence="1" id="KW-0472">Membrane</keyword>
<evidence type="ECO:0000313" key="3">
    <source>
        <dbReference type="WBParaSite" id="Csp11.Scaffold579.g4519.t1"/>
    </source>
</evidence>
<sequence>MSLFHFLKSFAQFIAITFSLFTNIVLITLVIHKSPKKLGNYKYLMCYFCVMSMIYAGLDYVVQPVCLGYGT</sequence>
<dbReference type="Pfam" id="PF10326">
    <property type="entry name" value="7TM_GPCR_Str"/>
    <property type="match status" value="1"/>
</dbReference>
<dbReference type="Proteomes" id="UP000095282">
    <property type="component" value="Unplaced"/>
</dbReference>
<dbReference type="AlphaFoldDB" id="A0A1I7TC74"/>
<keyword evidence="1" id="KW-0812">Transmembrane</keyword>
<dbReference type="STRING" id="1561998.A0A1I7TC74"/>
<keyword evidence="2" id="KW-1185">Reference proteome</keyword>
<keyword evidence="1" id="KW-1133">Transmembrane helix</keyword>
<accession>A0A1I7TC74</accession>
<dbReference type="InterPro" id="IPR019428">
    <property type="entry name" value="7TM_GPCR_serpentine_rcpt_Str"/>
</dbReference>